<feature type="compositionally biased region" description="Acidic residues" evidence="1">
    <location>
        <begin position="246"/>
        <end position="256"/>
    </location>
</feature>
<dbReference type="AlphaFoldDB" id="A0A3N1DBE8"/>
<accession>A0A3N1DBE8</accession>
<dbReference type="Pfam" id="PF04672">
    <property type="entry name" value="Methyltransf_19"/>
    <property type="match status" value="1"/>
</dbReference>
<reference evidence="2 3" key="1">
    <citation type="submission" date="2018-11" db="EMBL/GenBank/DDBJ databases">
        <title>Sequencing the genomes of 1000 actinobacteria strains.</title>
        <authorList>
            <person name="Klenk H.-P."/>
        </authorList>
    </citation>
    <scope>NUCLEOTIDE SEQUENCE [LARGE SCALE GENOMIC DNA]</scope>
    <source>
        <strain evidence="2 3">DSM 44254</strain>
    </source>
</reference>
<organism evidence="2 3">
    <name type="scientific">Actinocorallia herbida</name>
    <dbReference type="NCBI Taxonomy" id="58109"/>
    <lineage>
        <taxon>Bacteria</taxon>
        <taxon>Bacillati</taxon>
        <taxon>Actinomycetota</taxon>
        <taxon>Actinomycetes</taxon>
        <taxon>Streptosporangiales</taxon>
        <taxon>Thermomonosporaceae</taxon>
        <taxon>Actinocorallia</taxon>
    </lineage>
</organism>
<keyword evidence="2" id="KW-0808">Transferase</keyword>
<proteinExistence type="predicted"/>
<feature type="region of interest" description="Disordered" evidence="1">
    <location>
        <begin position="244"/>
        <end position="264"/>
    </location>
</feature>
<dbReference type="RefSeq" id="WP_123669738.1">
    <property type="nucleotide sequence ID" value="NZ_RJKE01000001.1"/>
</dbReference>
<evidence type="ECO:0000256" key="1">
    <source>
        <dbReference type="SAM" id="MobiDB-lite"/>
    </source>
</evidence>
<keyword evidence="2" id="KW-0489">Methyltransferase</keyword>
<comment type="caution">
    <text evidence="2">The sequence shown here is derived from an EMBL/GenBank/DDBJ whole genome shotgun (WGS) entry which is preliminary data.</text>
</comment>
<dbReference type="Proteomes" id="UP000272400">
    <property type="component" value="Unassembled WGS sequence"/>
</dbReference>
<dbReference type="GO" id="GO:0008168">
    <property type="term" value="F:methyltransferase activity"/>
    <property type="evidence" value="ECO:0007669"/>
    <property type="project" value="UniProtKB-KW"/>
</dbReference>
<evidence type="ECO:0000313" key="2">
    <source>
        <dbReference type="EMBL" id="ROO90840.1"/>
    </source>
</evidence>
<dbReference type="Gene3D" id="3.40.50.150">
    <property type="entry name" value="Vaccinia Virus protein VP39"/>
    <property type="match status" value="1"/>
</dbReference>
<dbReference type="PIRSF" id="PIRSF017393">
    <property type="entry name" value="MTase_SAV2177"/>
    <property type="match status" value="1"/>
</dbReference>
<evidence type="ECO:0000313" key="3">
    <source>
        <dbReference type="Proteomes" id="UP000272400"/>
    </source>
</evidence>
<dbReference type="SUPFAM" id="SSF53335">
    <property type="entry name" value="S-adenosyl-L-methionine-dependent methyltransferases"/>
    <property type="match status" value="1"/>
</dbReference>
<dbReference type="CDD" id="cd02440">
    <property type="entry name" value="AdoMet_MTases"/>
    <property type="match status" value="1"/>
</dbReference>
<dbReference type="InterPro" id="IPR029063">
    <property type="entry name" value="SAM-dependent_MTases_sf"/>
</dbReference>
<protein>
    <submittedName>
        <fullName evidence="2">S-adenosyl methyltransferase</fullName>
    </submittedName>
</protein>
<dbReference type="GO" id="GO:0032259">
    <property type="term" value="P:methylation"/>
    <property type="evidence" value="ECO:0007669"/>
    <property type="project" value="UniProtKB-KW"/>
</dbReference>
<dbReference type="InterPro" id="IPR006764">
    <property type="entry name" value="SAM_dep_MeTrfase_SAV2177_type"/>
</dbReference>
<sequence length="264" mass="28881">MTSKAADVNPDIPQTARIWNYWLGGKDHFAVDRQVGDEILKVIPNMALFARATRQFLQRAVHHLAADLGVTQFLDIGTGLPTADNTHEVAQRANPSARVVYVDNDPLVLTQARALLVGSPEGRTAYLHADLREPEEILAKAADTLDFTEPIALLLMGVLGHITDYDEARSLIRRLTDALPSGSHLVLYDATNVVDPASAEAIDIWNRSAEPPYVLRTPQQLEGFFDGLEILPPGVVSCPLWHPPADDTDEAPEIDEFGGVGRKP</sequence>
<dbReference type="OrthoDB" id="3216820at2"/>
<gene>
    <name evidence="2" type="ORF">EDD29_8579</name>
</gene>
<dbReference type="EMBL" id="RJKE01000001">
    <property type="protein sequence ID" value="ROO90840.1"/>
    <property type="molecule type" value="Genomic_DNA"/>
</dbReference>
<keyword evidence="3" id="KW-1185">Reference proteome</keyword>
<name>A0A3N1DBE8_9ACTN</name>